<comment type="caution">
    <text evidence="1">The sequence shown here is derived from an EMBL/GenBank/DDBJ whole genome shotgun (WGS) entry which is preliminary data.</text>
</comment>
<dbReference type="EMBL" id="JAHRIQ010004202">
    <property type="protein sequence ID" value="MEQ2222738.1"/>
    <property type="molecule type" value="Genomic_DNA"/>
</dbReference>
<gene>
    <name evidence="1" type="ORF">ILYODFUR_029492</name>
</gene>
<name>A0ABV0SQ74_9TELE</name>
<protein>
    <submittedName>
        <fullName evidence="1">Uncharacterized protein</fullName>
    </submittedName>
</protein>
<accession>A0ABV0SQ74</accession>
<evidence type="ECO:0000313" key="1">
    <source>
        <dbReference type="EMBL" id="MEQ2222738.1"/>
    </source>
</evidence>
<dbReference type="Proteomes" id="UP001482620">
    <property type="component" value="Unassembled WGS sequence"/>
</dbReference>
<evidence type="ECO:0000313" key="2">
    <source>
        <dbReference type="Proteomes" id="UP001482620"/>
    </source>
</evidence>
<sequence length="125" mass="13973">MLQMLVTGQGLQLKSEWSKWVPSYIASCDVRLGRPVISVAMSWIQNGRKRQEAWWRPATCKWSNSQQTSGPTCPWARYFTHLGPPGALTTISRQGSRLYGSPTSVSMPMASCDYNVAYHCQCVNG</sequence>
<proteinExistence type="predicted"/>
<organism evidence="1 2">
    <name type="scientific">Ilyodon furcidens</name>
    <name type="common">goldbreast splitfin</name>
    <dbReference type="NCBI Taxonomy" id="33524"/>
    <lineage>
        <taxon>Eukaryota</taxon>
        <taxon>Metazoa</taxon>
        <taxon>Chordata</taxon>
        <taxon>Craniata</taxon>
        <taxon>Vertebrata</taxon>
        <taxon>Euteleostomi</taxon>
        <taxon>Actinopterygii</taxon>
        <taxon>Neopterygii</taxon>
        <taxon>Teleostei</taxon>
        <taxon>Neoteleostei</taxon>
        <taxon>Acanthomorphata</taxon>
        <taxon>Ovalentaria</taxon>
        <taxon>Atherinomorphae</taxon>
        <taxon>Cyprinodontiformes</taxon>
        <taxon>Goodeidae</taxon>
        <taxon>Ilyodon</taxon>
    </lineage>
</organism>
<reference evidence="1 2" key="1">
    <citation type="submission" date="2021-06" db="EMBL/GenBank/DDBJ databases">
        <authorList>
            <person name="Palmer J.M."/>
        </authorList>
    </citation>
    <scope>NUCLEOTIDE SEQUENCE [LARGE SCALE GENOMIC DNA]</scope>
    <source>
        <strain evidence="2">if_2019</strain>
        <tissue evidence="1">Muscle</tissue>
    </source>
</reference>
<keyword evidence="2" id="KW-1185">Reference proteome</keyword>